<evidence type="ECO:0000256" key="2">
    <source>
        <dbReference type="ARBA" id="ARBA00006948"/>
    </source>
</evidence>
<comment type="similarity">
    <text evidence="2">Belongs to the TMEM45 family.</text>
</comment>
<keyword evidence="4 6" id="KW-1133">Transmembrane helix</keyword>
<comment type="caution">
    <text evidence="7">The sequence shown here is derived from an EMBL/GenBank/DDBJ whole genome shotgun (WGS) entry which is preliminary data.</text>
</comment>
<keyword evidence="3 6" id="KW-0812">Transmembrane</keyword>
<dbReference type="EMBL" id="JBJUIK010000006">
    <property type="protein sequence ID" value="KAL3526010.1"/>
    <property type="molecule type" value="Genomic_DNA"/>
</dbReference>
<evidence type="ECO:0000313" key="8">
    <source>
        <dbReference type="Proteomes" id="UP001630127"/>
    </source>
</evidence>
<name>A0ABD3A2P3_9GENT</name>
<evidence type="ECO:0000313" key="7">
    <source>
        <dbReference type="EMBL" id="KAL3526010.1"/>
    </source>
</evidence>
<dbReference type="Pfam" id="PF04819">
    <property type="entry name" value="DUF716"/>
    <property type="match status" value="1"/>
</dbReference>
<dbReference type="PANTHER" id="PTHR46285:SF7">
    <property type="entry name" value="OS06G0238900 PROTEIN"/>
    <property type="match status" value="1"/>
</dbReference>
<feature type="transmembrane region" description="Helical" evidence="6">
    <location>
        <begin position="163"/>
        <end position="180"/>
    </location>
</feature>
<accession>A0ABD3A2P3</accession>
<sequence length="343" mass="37889">MGLFNYTVAGGAFILIGAWESLVSSSEALRNKPPSPPVSSPDSVATINNKNSSLTKKGPLSSSSSVTFLSISVLSFLFVINSLISLSDALSSKDHIGFAFQLEVIAIGLLFFLYSILGLFTHIKSSFQLPSAILNMLSLFAFGEEFLFFYVRRKDTSGIENRYYDLFLVPIGICLFCTFLELKNPKSNYARLGRGVGLILQGMWIVQMGFSFFSDLMMVHGCSLQGKSRGNYTIKCKGHPEYHRGRAIATLQFNCHLALLVTLIVVVYGIVCKKHGIRRDLLRYRPLGAEMQHLDGQSQFTLDSDDDDVDDADENGIKEERSVEMQKAIVAMPASEVNGHGTH</sequence>
<keyword evidence="5 6" id="KW-0472">Membrane</keyword>
<feature type="transmembrane region" description="Helical" evidence="6">
    <location>
        <begin position="192"/>
        <end position="213"/>
    </location>
</feature>
<evidence type="ECO:0000256" key="4">
    <source>
        <dbReference type="ARBA" id="ARBA00022989"/>
    </source>
</evidence>
<gene>
    <name evidence="7" type="ORF">ACH5RR_014382</name>
</gene>
<reference evidence="7 8" key="1">
    <citation type="submission" date="2024-11" db="EMBL/GenBank/DDBJ databases">
        <title>A near-complete genome assembly of Cinchona calisaya.</title>
        <authorList>
            <person name="Lian D.C."/>
            <person name="Zhao X.W."/>
            <person name="Wei L."/>
        </authorList>
    </citation>
    <scope>NUCLEOTIDE SEQUENCE [LARGE SCALE GENOMIC DNA]</scope>
    <source>
        <tissue evidence="7">Nenye</tissue>
    </source>
</reference>
<feature type="transmembrane region" description="Helical" evidence="6">
    <location>
        <begin position="132"/>
        <end position="151"/>
    </location>
</feature>
<protein>
    <submittedName>
        <fullName evidence="7">Uncharacterized protein</fullName>
    </submittedName>
</protein>
<evidence type="ECO:0000256" key="3">
    <source>
        <dbReference type="ARBA" id="ARBA00022692"/>
    </source>
</evidence>
<dbReference type="InterPro" id="IPR006904">
    <property type="entry name" value="DUF716"/>
</dbReference>
<evidence type="ECO:0000256" key="5">
    <source>
        <dbReference type="ARBA" id="ARBA00023136"/>
    </source>
</evidence>
<dbReference type="Proteomes" id="UP001630127">
    <property type="component" value="Unassembled WGS sequence"/>
</dbReference>
<comment type="subcellular location">
    <subcellularLocation>
        <location evidence="1">Membrane</location>
        <topology evidence="1">Multi-pass membrane protein</topology>
    </subcellularLocation>
</comment>
<feature type="transmembrane region" description="Helical" evidence="6">
    <location>
        <begin position="66"/>
        <end position="86"/>
    </location>
</feature>
<dbReference type="PANTHER" id="PTHR46285">
    <property type="entry name" value="PROTEINASE INHIBITOR I4, SERPIN (DUF716)-RELATED"/>
    <property type="match status" value="1"/>
</dbReference>
<dbReference type="GO" id="GO:0016020">
    <property type="term" value="C:membrane"/>
    <property type="evidence" value="ECO:0007669"/>
    <property type="project" value="UniProtKB-SubCell"/>
</dbReference>
<dbReference type="AlphaFoldDB" id="A0ABD3A2P3"/>
<evidence type="ECO:0000256" key="6">
    <source>
        <dbReference type="SAM" id="Phobius"/>
    </source>
</evidence>
<evidence type="ECO:0000256" key="1">
    <source>
        <dbReference type="ARBA" id="ARBA00004141"/>
    </source>
</evidence>
<proteinExistence type="inferred from homology"/>
<organism evidence="7 8">
    <name type="scientific">Cinchona calisaya</name>
    <dbReference type="NCBI Taxonomy" id="153742"/>
    <lineage>
        <taxon>Eukaryota</taxon>
        <taxon>Viridiplantae</taxon>
        <taxon>Streptophyta</taxon>
        <taxon>Embryophyta</taxon>
        <taxon>Tracheophyta</taxon>
        <taxon>Spermatophyta</taxon>
        <taxon>Magnoliopsida</taxon>
        <taxon>eudicotyledons</taxon>
        <taxon>Gunneridae</taxon>
        <taxon>Pentapetalae</taxon>
        <taxon>asterids</taxon>
        <taxon>lamiids</taxon>
        <taxon>Gentianales</taxon>
        <taxon>Rubiaceae</taxon>
        <taxon>Cinchonoideae</taxon>
        <taxon>Cinchoneae</taxon>
        <taxon>Cinchona</taxon>
    </lineage>
</organism>
<feature type="transmembrane region" description="Helical" evidence="6">
    <location>
        <begin position="6"/>
        <end position="23"/>
    </location>
</feature>
<feature type="transmembrane region" description="Helical" evidence="6">
    <location>
        <begin position="98"/>
        <end position="120"/>
    </location>
</feature>
<keyword evidence="8" id="KW-1185">Reference proteome</keyword>
<feature type="transmembrane region" description="Helical" evidence="6">
    <location>
        <begin position="251"/>
        <end position="271"/>
    </location>
</feature>